<accession>A0ABW8MXS4</accession>
<reference evidence="1 2" key="2">
    <citation type="submission" date="2024-11" db="EMBL/GenBank/DDBJ databases">
        <title>Using genomics to understand microbial adaptation to soil warming.</title>
        <authorList>
            <person name="Deangelis K.M. PhD."/>
        </authorList>
    </citation>
    <scope>NUCLEOTIDE SEQUENCE [LARGE SCALE GENOMIC DNA]</scope>
    <source>
        <strain evidence="1 2">GAS97</strain>
    </source>
</reference>
<gene>
    <name evidence="1" type="ORF">ABH943_008567</name>
</gene>
<evidence type="ECO:0008006" key="3">
    <source>
        <dbReference type="Google" id="ProtNLM"/>
    </source>
</evidence>
<proteinExistence type="predicted"/>
<reference evidence="1 2" key="1">
    <citation type="submission" date="2024-10" db="EMBL/GenBank/DDBJ databases">
        <authorList>
            <person name="Deangelis K."/>
            <person name="Huntemann M."/>
            <person name="Clum A."/>
            <person name="Wang J."/>
            <person name="Palaniappan K."/>
            <person name="Ritter S."/>
            <person name="Chen I.-M."/>
            <person name="Stamatis D."/>
            <person name="Reddy T."/>
            <person name="O'Malley R."/>
            <person name="Daum C."/>
            <person name="Ng V."/>
            <person name="Ivanova N."/>
            <person name="Kyrpides N."/>
            <person name="Woyke T."/>
        </authorList>
    </citation>
    <scope>NUCLEOTIDE SEQUENCE [LARGE SCALE GENOMIC DNA]</scope>
    <source>
        <strain evidence="1 2">GAS97</strain>
    </source>
</reference>
<sequence length="92" mass="10435">MLPQWSFCQLLMSQIPVCLAGRVRYSKVKRRSADDSTVNAYIILSKYKKIGISGEQVMLCEPEKSPCFEPRYSSSPVVSARTLHDLFFVTSN</sequence>
<organism evidence="1 2">
    <name type="scientific">Caballeronia udeis</name>
    <dbReference type="NCBI Taxonomy" id="1232866"/>
    <lineage>
        <taxon>Bacteria</taxon>
        <taxon>Pseudomonadati</taxon>
        <taxon>Pseudomonadota</taxon>
        <taxon>Betaproteobacteria</taxon>
        <taxon>Burkholderiales</taxon>
        <taxon>Burkholderiaceae</taxon>
        <taxon>Caballeronia</taxon>
    </lineage>
</organism>
<dbReference type="RefSeq" id="WP_404614890.1">
    <property type="nucleotide sequence ID" value="NZ_JBIYDN010000053.1"/>
</dbReference>
<keyword evidence="2" id="KW-1185">Reference proteome</keyword>
<evidence type="ECO:0000313" key="1">
    <source>
        <dbReference type="EMBL" id="MFK4448523.1"/>
    </source>
</evidence>
<name>A0ABW8MXS4_9BURK</name>
<comment type="caution">
    <text evidence="1">The sequence shown here is derived from an EMBL/GenBank/DDBJ whole genome shotgun (WGS) entry which is preliminary data.</text>
</comment>
<dbReference type="Proteomes" id="UP001620514">
    <property type="component" value="Unassembled WGS sequence"/>
</dbReference>
<protein>
    <recommendedName>
        <fullName evidence="3">Secreted protein</fullName>
    </recommendedName>
</protein>
<evidence type="ECO:0000313" key="2">
    <source>
        <dbReference type="Proteomes" id="UP001620514"/>
    </source>
</evidence>
<dbReference type="EMBL" id="JBIYDN010000053">
    <property type="protein sequence ID" value="MFK4448523.1"/>
    <property type="molecule type" value="Genomic_DNA"/>
</dbReference>